<sequence>MRPLTPSDPRRIGYHDVLAVLGDGSMGRVYLGRGPSGRLVAIKLISSGLADDQGFRDRFAAEVAAMRRVGGAVSVPVVEADAEAPQPWLATAFVAGPDLRSAVEKSGPLPPAALITLTAGLAEALHAFHRAGLVHRDLKPANILLDRGGPRVIDFGLARPVDATAATLPAALEGTASFMAPEQAAGGAPTPAGDVFALGAVVAYAATGRPPFGADTVPAVLHRVITQPPDLAGVPPELHGLLAACLDKEPDRRPAPGRILEALPATAPGTAPWPPPDVLDTIAARERRARELLAGRRPARRRRALIAGTAAVTTLVLIAGGIAAVRSGALPLGPPAAPGDPVAEGATPTAHPAPVAGAAFTPDLDPGELAGTLFVPARDAVVLPLGFDPADPARLYAGGPGGTDEWNLETGERMPGARSGTSDVSALAYSRDGAVAAAGTNGGWIYVSDRATAETLWEYGPEGADRAPLSLAEETPPAGP</sequence>
<dbReference type="Gene3D" id="2.130.10.10">
    <property type="entry name" value="YVTN repeat-like/Quinoprotein amine dehydrogenase"/>
    <property type="match status" value="1"/>
</dbReference>
<evidence type="ECO:0000256" key="1">
    <source>
        <dbReference type="ARBA" id="ARBA00022679"/>
    </source>
</evidence>
<dbReference type="Gene3D" id="3.30.200.20">
    <property type="entry name" value="Phosphorylase Kinase, domain 1"/>
    <property type="match status" value="1"/>
</dbReference>
<keyword evidence="3 9" id="KW-0418">Kinase</keyword>
<feature type="transmembrane region" description="Helical" evidence="7">
    <location>
        <begin position="304"/>
        <end position="325"/>
    </location>
</feature>
<feature type="region of interest" description="Disordered" evidence="6">
    <location>
        <begin position="336"/>
        <end position="359"/>
    </location>
</feature>
<dbReference type="InterPro" id="IPR017441">
    <property type="entry name" value="Protein_kinase_ATP_BS"/>
</dbReference>
<dbReference type="PANTHER" id="PTHR43289">
    <property type="entry name" value="MITOGEN-ACTIVATED PROTEIN KINASE KINASE KINASE 20-RELATED"/>
    <property type="match status" value="1"/>
</dbReference>
<dbReference type="PANTHER" id="PTHR43289:SF34">
    <property type="entry name" value="SERINE_THREONINE-PROTEIN KINASE YBDM-RELATED"/>
    <property type="match status" value="1"/>
</dbReference>
<feature type="region of interest" description="Disordered" evidence="6">
    <location>
        <begin position="460"/>
        <end position="480"/>
    </location>
</feature>
<proteinExistence type="predicted"/>
<dbReference type="InterPro" id="IPR008271">
    <property type="entry name" value="Ser/Thr_kinase_AS"/>
</dbReference>
<keyword evidence="10" id="KW-1185">Reference proteome</keyword>
<dbReference type="EMBL" id="JBHTBH010000002">
    <property type="protein sequence ID" value="MFC7327354.1"/>
    <property type="molecule type" value="Genomic_DNA"/>
</dbReference>
<keyword evidence="7" id="KW-1133">Transmembrane helix</keyword>
<dbReference type="Pfam" id="PF00069">
    <property type="entry name" value="Pkinase"/>
    <property type="match status" value="1"/>
</dbReference>
<dbReference type="PROSITE" id="PS00107">
    <property type="entry name" value="PROTEIN_KINASE_ATP"/>
    <property type="match status" value="1"/>
</dbReference>
<keyword evidence="7" id="KW-0812">Transmembrane</keyword>
<evidence type="ECO:0000256" key="6">
    <source>
        <dbReference type="SAM" id="MobiDB-lite"/>
    </source>
</evidence>
<dbReference type="SMART" id="SM00220">
    <property type="entry name" value="S_TKc"/>
    <property type="match status" value="1"/>
</dbReference>
<comment type="caution">
    <text evidence="9">The sequence shown here is derived from an EMBL/GenBank/DDBJ whole genome shotgun (WGS) entry which is preliminary data.</text>
</comment>
<evidence type="ECO:0000313" key="10">
    <source>
        <dbReference type="Proteomes" id="UP001596540"/>
    </source>
</evidence>
<dbReference type="SUPFAM" id="SSF50998">
    <property type="entry name" value="Quinoprotein alcohol dehydrogenase-like"/>
    <property type="match status" value="1"/>
</dbReference>
<keyword evidence="2 5" id="KW-0547">Nucleotide-binding</keyword>
<dbReference type="InterPro" id="IPR000719">
    <property type="entry name" value="Prot_kinase_dom"/>
</dbReference>
<evidence type="ECO:0000256" key="7">
    <source>
        <dbReference type="SAM" id="Phobius"/>
    </source>
</evidence>
<feature type="domain" description="Protein kinase" evidence="8">
    <location>
        <begin position="15"/>
        <end position="266"/>
    </location>
</feature>
<keyword evidence="1" id="KW-0808">Transferase</keyword>
<evidence type="ECO:0000256" key="5">
    <source>
        <dbReference type="PROSITE-ProRule" id="PRU10141"/>
    </source>
</evidence>
<organism evidence="9 10">
    <name type="scientific">Marinactinospora rubrisoli</name>
    <dbReference type="NCBI Taxonomy" id="2715399"/>
    <lineage>
        <taxon>Bacteria</taxon>
        <taxon>Bacillati</taxon>
        <taxon>Actinomycetota</taxon>
        <taxon>Actinomycetes</taxon>
        <taxon>Streptosporangiales</taxon>
        <taxon>Nocardiopsidaceae</taxon>
        <taxon>Marinactinospora</taxon>
    </lineage>
</organism>
<evidence type="ECO:0000256" key="2">
    <source>
        <dbReference type="ARBA" id="ARBA00022741"/>
    </source>
</evidence>
<evidence type="ECO:0000256" key="3">
    <source>
        <dbReference type="ARBA" id="ARBA00022777"/>
    </source>
</evidence>
<dbReference type="RefSeq" id="WP_379869596.1">
    <property type="nucleotide sequence ID" value="NZ_JBHTBH010000002.1"/>
</dbReference>
<dbReference type="GO" id="GO:0016301">
    <property type="term" value="F:kinase activity"/>
    <property type="evidence" value="ECO:0007669"/>
    <property type="project" value="UniProtKB-KW"/>
</dbReference>
<name>A0ABW2KDF7_9ACTN</name>
<reference evidence="10" key="1">
    <citation type="journal article" date="2019" name="Int. J. Syst. Evol. Microbiol.">
        <title>The Global Catalogue of Microorganisms (GCM) 10K type strain sequencing project: providing services to taxonomists for standard genome sequencing and annotation.</title>
        <authorList>
            <consortium name="The Broad Institute Genomics Platform"/>
            <consortium name="The Broad Institute Genome Sequencing Center for Infectious Disease"/>
            <person name="Wu L."/>
            <person name="Ma J."/>
        </authorList>
    </citation>
    <scope>NUCLEOTIDE SEQUENCE [LARGE SCALE GENOMIC DNA]</scope>
    <source>
        <strain evidence="10">CGMCC 4.7382</strain>
    </source>
</reference>
<dbReference type="Gene3D" id="1.10.510.10">
    <property type="entry name" value="Transferase(Phosphotransferase) domain 1"/>
    <property type="match status" value="1"/>
</dbReference>
<protein>
    <submittedName>
        <fullName evidence="9">Protein kinase</fullName>
    </submittedName>
</protein>
<dbReference type="Proteomes" id="UP001596540">
    <property type="component" value="Unassembled WGS sequence"/>
</dbReference>
<evidence type="ECO:0000313" key="9">
    <source>
        <dbReference type="EMBL" id="MFC7327354.1"/>
    </source>
</evidence>
<dbReference type="InterPro" id="IPR015943">
    <property type="entry name" value="WD40/YVTN_repeat-like_dom_sf"/>
</dbReference>
<feature type="binding site" evidence="5">
    <location>
        <position position="43"/>
    </location>
    <ligand>
        <name>ATP</name>
        <dbReference type="ChEBI" id="CHEBI:30616"/>
    </ligand>
</feature>
<keyword evidence="4 5" id="KW-0067">ATP-binding</keyword>
<keyword evidence="7" id="KW-0472">Membrane</keyword>
<evidence type="ECO:0000256" key="4">
    <source>
        <dbReference type="ARBA" id="ARBA00022840"/>
    </source>
</evidence>
<dbReference type="PROSITE" id="PS50011">
    <property type="entry name" value="PROTEIN_KINASE_DOM"/>
    <property type="match status" value="1"/>
</dbReference>
<accession>A0ABW2KDF7</accession>
<evidence type="ECO:0000259" key="8">
    <source>
        <dbReference type="PROSITE" id="PS50011"/>
    </source>
</evidence>
<dbReference type="CDD" id="cd14014">
    <property type="entry name" value="STKc_PknB_like"/>
    <property type="match status" value="1"/>
</dbReference>
<dbReference type="PROSITE" id="PS00108">
    <property type="entry name" value="PROTEIN_KINASE_ST"/>
    <property type="match status" value="1"/>
</dbReference>
<dbReference type="InterPro" id="IPR011009">
    <property type="entry name" value="Kinase-like_dom_sf"/>
</dbReference>
<gene>
    <name evidence="9" type="ORF">ACFQRF_06325</name>
</gene>
<dbReference type="SUPFAM" id="SSF56112">
    <property type="entry name" value="Protein kinase-like (PK-like)"/>
    <property type="match status" value="1"/>
</dbReference>
<dbReference type="InterPro" id="IPR011047">
    <property type="entry name" value="Quinoprotein_ADH-like_sf"/>
</dbReference>